<feature type="compositionally biased region" description="Low complexity" evidence="2">
    <location>
        <begin position="393"/>
        <end position="402"/>
    </location>
</feature>
<evidence type="ECO:0000259" key="5">
    <source>
        <dbReference type="PROSITE" id="PS50106"/>
    </source>
</evidence>
<feature type="domain" description="PDZ" evidence="5">
    <location>
        <begin position="1256"/>
        <end position="1327"/>
    </location>
</feature>
<dbReference type="Pfam" id="PF00169">
    <property type="entry name" value="PH"/>
    <property type="match status" value="1"/>
</dbReference>
<dbReference type="InterPro" id="IPR035899">
    <property type="entry name" value="DBL_dom_sf"/>
</dbReference>
<feature type="compositionally biased region" description="Low complexity" evidence="2">
    <location>
        <begin position="2103"/>
        <end position="2118"/>
    </location>
</feature>
<dbReference type="SUPFAM" id="SSF50156">
    <property type="entry name" value="PDZ domain-like"/>
    <property type="match status" value="1"/>
</dbReference>
<proteinExistence type="predicted"/>
<dbReference type="Pfam" id="PF18385">
    <property type="entry name" value="Tiam_CC_Ex"/>
    <property type="match status" value="1"/>
</dbReference>
<dbReference type="Gene3D" id="2.30.29.30">
    <property type="entry name" value="Pleckstrin-homology domain (PH domain)/Phosphotyrosine-binding domain (PTB)"/>
    <property type="match status" value="3"/>
</dbReference>
<feature type="region of interest" description="Disordered" evidence="2">
    <location>
        <begin position="13"/>
        <end position="38"/>
    </location>
</feature>
<accession>A0ABQ8JJG4</accession>
<feature type="region of interest" description="Disordered" evidence="2">
    <location>
        <begin position="339"/>
        <end position="454"/>
    </location>
</feature>
<dbReference type="Pfam" id="PF23014">
    <property type="entry name" value="PH_Tiam1"/>
    <property type="match status" value="1"/>
</dbReference>
<dbReference type="InterPro" id="IPR011993">
    <property type="entry name" value="PH-like_dom_sf"/>
</dbReference>
<feature type="compositionally biased region" description="Low complexity" evidence="2">
    <location>
        <begin position="289"/>
        <end position="300"/>
    </location>
</feature>
<feature type="region of interest" description="Disordered" evidence="2">
    <location>
        <begin position="524"/>
        <end position="576"/>
    </location>
</feature>
<feature type="region of interest" description="Disordered" evidence="2">
    <location>
        <begin position="2089"/>
        <end position="2118"/>
    </location>
</feature>
<dbReference type="SMART" id="SM00228">
    <property type="entry name" value="PDZ"/>
    <property type="match status" value="1"/>
</dbReference>
<feature type="compositionally biased region" description="Gly residues" evidence="2">
    <location>
        <begin position="1122"/>
        <end position="1136"/>
    </location>
</feature>
<dbReference type="SMART" id="SM00233">
    <property type="entry name" value="PH"/>
    <property type="match status" value="2"/>
</dbReference>
<feature type="compositionally biased region" description="Low complexity" evidence="2">
    <location>
        <begin position="2014"/>
        <end position="2034"/>
    </location>
</feature>
<dbReference type="CDD" id="cd00160">
    <property type="entry name" value="RhoGEF"/>
    <property type="match status" value="1"/>
</dbReference>
<evidence type="ECO:0000313" key="8">
    <source>
        <dbReference type="Proteomes" id="UP000887458"/>
    </source>
</evidence>
<feature type="region of interest" description="Disordered" evidence="2">
    <location>
        <begin position="2055"/>
        <end position="2076"/>
    </location>
</feature>
<sequence>MGNKISCANCNGKPSSAHVAGHQHQHHHQTSSNTGVLSSTTSAIAAGTTIGSNVARSQQQQQYQHHYHQGGGGGSVVGGNVIIGTGSGGGGGAPISNILTAGRSNHILRLWAEVFHVSASSGAVRWNQVSDDLVPVTVSFINGRYHITAFNSRVEKVLDCWLQSNKLGQASSCFIYWKDNVSGDTWGLNFTSPADARAFRECIQSGTIQLQTTTTSSHGPKRTESSYSLRAVANAIINQDDSTHQQPQQQQQSHGRQSKAGSGAHLTTKYYSNRTALSTPNSPSKRRLQQQQQQQHQQIEQLQQQQQQAYGQQQPPQCTCDCLTAEMLHKQRNGRIRYANFTRQDSGGTTQSSRSDGSLIRRQHERQQQYYRSAHQRSMDEHYRNRVSTTPASQSQQQQQQSRTLGPSHRHSRIQPIQSNQPPTQRIQMTGSSSGGGGGHQSSDNYPTSVQNGVGGSYIQIQHQKAIVHSSGGKQQDQQQQQIIQDQQQQQQQPSSRPQSQAQTQTQQLVSTATTTDDLETIATTGTGANISQQKRSSTRPKSLVTGSSSGGGGGGTEETRRDRTHRSLEGRRRSLERMQCVDLTDSSPTIPIRDNNRDLIDYHRPSAAQLEEYERELRRRLLHGGDSSGGGGGGSTSVNNNDALETFETLLKESMDDVANLMREVQHELTLIRAEEKRYQSQSTQSLHRIASAANLYGPGSLYASGGGGGVRSPIPQFDTMSIDGQLPFLPSFASSLAQASSAYHHHQQQQHPQQQNTYQSWDRIAAGYLTSSEISDDDRASLTTAISDDEDIIATNTAATVTGNDRYLINHHQPSTPKSQINHRQSKHSSTTAAISFECLGSVRKSGFLSVKKWLIRKRHSLELARKRGWKGYWVCLKGTTLLFYSCDANMIQNSSTQNIDSIGQQQQQQPKSGQSSTSELTPKHLIFVDECLVQPVPEHPRRDNVFCLSTSFGDAYLFDATSLPERDQWIQVIHTACAAQIARNSGRCTISHYLVEQYQRIEQIFEQDYQQRQEAELLLSCCQDDKQKQQLINHIFLLDEKIERNRIEIFRLKSYFAALTNDEGPNPKTLLSQASRRTKAQLNRIGVFTVSSLHAFNCAKNPQTVEKSLHRQNSFGGTSSSGGGGGGGVGGRGSVSPIIPSNDSAIVLHRELYSPHHHSIDSQQQSQQITTGNITPILRVQLTILLMTGEQRQMDIPQTWTSEQLLSEIFDHSQESREYFLRCSETGTILYRNDLVVNYNNHTLIITPKLLFTIDLVRESNEMLFGFSVESELLQHILRVFVMRVEPNSIAAMHGLCRHDEIMVINGALVQELDMMFVESILQEELTLCLMIRSSRLDVPTQGQAILKVPNQSSLSIDSGVKTSTTIINQQQQQQQLLLAHPGGGNALTTNIIGGTSFDTNEKTSPSVTDDLIESLVCPPPPSTDFSQLILSDIQLSKYIVPKVDHFLPTSENLTSMNVIHQQHQQQSNQDGLSSLLMTENYNDHHHQGDDDRYITTTTTTQDNHHLQQLLQQQQQTSDEQQQQQITIEDIDCQLLSTDTGPPLSEAIQMALNQCHEQQNIVQQQQQSLQLPLPPPPLSSTQLLLSSTTTSSSSSNINSLKHMEKLIKELLDTENSFCHSLKQLVDLYLEPLSKNNFLTITDIKVLFGSILKVIDAQNEFRSELQEVGEHILGDCELLLKKCQIKFTINNNEQEQPTVNDLGVGYIADCFAKHSKNFRDYSTFCASHARAVKLMAQEKTAVHEWLQKQSNGQISQSLESYLIRPIQRVLKYPLLLGQMKTLCSKGTTNYCKLEDAIKDLEKVAEHINEMQRLQEEYGAIFEHLARNHQRLSGINGPLGSHQTSGNQQTLLGQNIVDLSPPALKHYGNVDWINSMEFLGKNCRKGVEWSSICFVFSQCVVFLCKETIRQRKRMPTAKSIDVEIIRHQVLIPVIEVQVRACPQNDSTTSNNETDFKWELIQLKMNAGKRSEKIYRLSNKTSEERNEFLRVIRQIIREDVRRMNVTVNVSLSSTSIGSKYKQQQQSKNKSSTDSSKNRPSTTTSKAMLMMKSNVQRNDDQQQQQHQHQHHHHHHKVPCGLCGKEIALGHHQRQQQSNKDQLLTSTTTTRQDSSSTTSH</sequence>
<evidence type="ECO:0000313" key="7">
    <source>
        <dbReference type="EMBL" id="KAH9422486.1"/>
    </source>
</evidence>
<dbReference type="InterPro" id="IPR055230">
    <property type="entry name" value="PH_Tiam1/2"/>
</dbReference>
<dbReference type="InterPro" id="IPR001849">
    <property type="entry name" value="PH_domain"/>
</dbReference>
<feature type="compositionally biased region" description="Polar residues" evidence="2">
    <location>
        <begin position="415"/>
        <end position="430"/>
    </location>
</feature>
<feature type="domain" description="WH1" evidence="6">
    <location>
        <begin position="99"/>
        <end position="210"/>
    </location>
</feature>
<reference evidence="7 8" key="2">
    <citation type="journal article" date="2022" name="Mol. Biol. Evol.">
        <title>Comparative Genomics Reveals Insights into the Divergent Evolution of Astigmatic Mites and Household Pest Adaptations.</title>
        <authorList>
            <person name="Xiong Q."/>
            <person name="Wan A.T."/>
            <person name="Liu X."/>
            <person name="Fung C.S."/>
            <person name="Xiao X."/>
            <person name="Malainual N."/>
            <person name="Hou J."/>
            <person name="Wang L."/>
            <person name="Wang M."/>
            <person name="Yang K.Y."/>
            <person name="Cui Y."/>
            <person name="Leung E.L."/>
            <person name="Nong W."/>
            <person name="Shin S.K."/>
            <person name="Au S.W."/>
            <person name="Jeong K.Y."/>
            <person name="Chew F.T."/>
            <person name="Hui J.H."/>
            <person name="Leung T.F."/>
            <person name="Tungtrongchitr A."/>
            <person name="Zhong N."/>
            <person name="Liu Z."/>
            <person name="Tsui S.K."/>
        </authorList>
    </citation>
    <scope>NUCLEOTIDE SEQUENCE [LARGE SCALE GENOMIC DNA]</scope>
    <source>
        <strain evidence="7">Derp</strain>
    </source>
</reference>
<evidence type="ECO:0000256" key="1">
    <source>
        <dbReference type="ARBA" id="ARBA00022737"/>
    </source>
</evidence>
<dbReference type="InterPro" id="IPR036034">
    <property type="entry name" value="PDZ_sf"/>
</dbReference>
<name>A0ABQ8JJG4_DERPT</name>
<evidence type="ECO:0000259" key="3">
    <source>
        <dbReference type="PROSITE" id="PS50003"/>
    </source>
</evidence>
<dbReference type="PROSITE" id="PS50229">
    <property type="entry name" value="WH1"/>
    <property type="match status" value="1"/>
</dbReference>
<dbReference type="InterPro" id="IPR000219">
    <property type="entry name" value="DH_dom"/>
</dbReference>
<evidence type="ECO:0000256" key="2">
    <source>
        <dbReference type="SAM" id="MobiDB-lite"/>
    </source>
</evidence>
<feature type="region of interest" description="Disordered" evidence="2">
    <location>
        <begin position="901"/>
        <end position="921"/>
    </location>
</feature>
<dbReference type="PROSITE" id="PS50106">
    <property type="entry name" value="PDZ"/>
    <property type="match status" value="1"/>
</dbReference>
<dbReference type="Proteomes" id="UP000887458">
    <property type="component" value="Unassembled WGS sequence"/>
</dbReference>
<dbReference type="PROSITE" id="PS50003">
    <property type="entry name" value="PH_DOMAIN"/>
    <property type="match status" value="1"/>
</dbReference>
<dbReference type="EMBL" id="NJHN03000036">
    <property type="protein sequence ID" value="KAH9422486.1"/>
    <property type="molecule type" value="Genomic_DNA"/>
</dbReference>
<comment type="caution">
    <text evidence="7">The sequence shown here is derived from an EMBL/GenBank/DDBJ whole genome shotgun (WGS) entry which is preliminary data.</text>
</comment>
<dbReference type="Gene3D" id="2.30.42.10">
    <property type="match status" value="1"/>
</dbReference>
<dbReference type="SUPFAM" id="SSF48065">
    <property type="entry name" value="DBL homology domain (DH-domain)"/>
    <property type="match status" value="1"/>
</dbReference>
<dbReference type="InterPro" id="IPR001478">
    <property type="entry name" value="PDZ"/>
</dbReference>
<dbReference type="SUPFAM" id="SSF50729">
    <property type="entry name" value="PH domain-like"/>
    <property type="match status" value="3"/>
</dbReference>
<evidence type="ECO:0000259" key="4">
    <source>
        <dbReference type="PROSITE" id="PS50010"/>
    </source>
</evidence>
<feature type="region of interest" description="Disordered" evidence="2">
    <location>
        <begin position="2014"/>
        <end position="2042"/>
    </location>
</feature>
<feature type="compositionally biased region" description="Polar residues" evidence="2">
    <location>
        <begin position="269"/>
        <end position="283"/>
    </location>
</feature>
<feature type="compositionally biased region" description="Low complexity" evidence="2">
    <location>
        <begin position="475"/>
        <end position="512"/>
    </location>
</feature>
<feature type="region of interest" description="Disordered" evidence="2">
    <location>
        <begin position="1115"/>
        <end position="1138"/>
    </location>
</feature>
<dbReference type="PANTHER" id="PTHR46001">
    <property type="entry name" value="TIAM (MAMMALIAN TUMOR INVASION AND METASTASIS FACTOR) HOMOLOG"/>
    <property type="match status" value="1"/>
</dbReference>
<keyword evidence="8" id="KW-1185">Reference proteome</keyword>
<organism evidence="7 8">
    <name type="scientific">Dermatophagoides pteronyssinus</name>
    <name type="common">European house dust mite</name>
    <dbReference type="NCBI Taxonomy" id="6956"/>
    <lineage>
        <taxon>Eukaryota</taxon>
        <taxon>Metazoa</taxon>
        <taxon>Ecdysozoa</taxon>
        <taxon>Arthropoda</taxon>
        <taxon>Chelicerata</taxon>
        <taxon>Arachnida</taxon>
        <taxon>Acari</taxon>
        <taxon>Acariformes</taxon>
        <taxon>Sarcoptiformes</taxon>
        <taxon>Astigmata</taxon>
        <taxon>Psoroptidia</taxon>
        <taxon>Analgoidea</taxon>
        <taxon>Pyroglyphidae</taxon>
        <taxon>Dermatophagoidinae</taxon>
        <taxon>Dermatophagoides</taxon>
    </lineage>
</organism>
<dbReference type="Gene3D" id="6.10.140.680">
    <property type="match status" value="1"/>
</dbReference>
<dbReference type="PANTHER" id="PTHR46001:SF3">
    <property type="entry name" value="PROTEIN STILL LIFE, ISOFORM SIF TYPE 1"/>
    <property type="match status" value="1"/>
</dbReference>
<dbReference type="InterPro" id="IPR043537">
    <property type="entry name" value="Tiam1/Tiam2/Sif"/>
</dbReference>
<dbReference type="InterPro" id="IPR040655">
    <property type="entry name" value="TIAM1_CC-Ex"/>
</dbReference>
<feature type="domain" description="PH" evidence="3">
    <location>
        <begin position="844"/>
        <end position="981"/>
    </location>
</feature>
<feature type="region of interest" description="Disordered" evidence="2">
    <location>
        <begin position="466"/>
        <end position="512"/>
    </location>
</feature>
<feature type="compositionally biased region" description="Polar residues" evidence="2">
    <location>
        <begin position="341"/>
        <end position="356"/>
    </location>
</feature>
<feature type="compositionally biased region" description="Basic residues" evidence="2">
    <location>
        <begin position="2066"/>
        <end position="2076"/>
    </location>
</feature>
<dbReference type="Gene3D" id="1.20.900.10">
    <property type="entry name" value="Dbl homology (DH) domain"/>
    <property type="match status" value="1"/>
</dbReference>
<feature type="compositionally biased region" description="Polar residues" evidence="2">
    <location>
        <begin position="2093"/>
        <end position="2102"/>
    </location>
</feature>
<keyword evidence="1" id="KW-0677">Repeat</keyword>
<feature type="compositionally biased region" description="Basic and acidic residues" evidence="2">
    <location>
        <begin position="558"/>
        <end position="576"/>
    </location>
</feature>
<dbReference type="SMART" id="SM00325">
    <property type="entry name" value="RhoGEF"/>
    <property type="match status" value="1"/>
</dbReference>
<dbReference type="Pfam" id="PF00621">
    <property type="entry name" value="RhoGEF"/>
    <property type="match status" value="1"/>
</dbReference>
<protein>
    <submittedName>
        <fullName evidence="7">T-lymphoma invasion and metastasis-inducing protein 1</fullName>
    </submittedName>
</protein>
<reference evidence="7 8" key="1">
    <citation type="journal article" date="2018" name="J. Allergy Clin. Immunol.">
        <title>High-quality assembly of Dermatophagoides pteronyssinus genome and transcriptome reveals a wide range of novel allergens.</title>
        <authorList>
            <person name="Liu X.Y."/>
            <person name="Yang K.Y."/>
            <person name="Wang M.Q."/>
            <person name="Kwok J.S."/>
            <person name="Zeng X."/>
            <person name="Yang Z."/>
            <person name="Xiao X.J."/>
            <person name="Lau C.P."/>
            <person name="Li Y."/>
            <person name="Huang Z.M."/>
            <person name="Ba J.G."/>
            <person name="Yim A.K."/>
            <person name="Ouyang C.Y."/>
            <person name="Ngai S.M."/>
            <person name="Chan T.F."/>
            <person name="Leung E.L."/>
            <person name="Liu L."/>
            <person name="Liu Z.G."/>
            <person name="Tsui S.K."/>
        </authorList>
    </citation>
    <scope>NUCLEOTIDE SEQUENCE [LARGE SCALE GENOMIC DNA]</scope>
    <source>
        <strain evidence="7">Derp</strain>
    </source>
</reference>
<dbReference type="InterPro" id="IPR000697">
    <property type="entry name" value="WH1/EVH1_dom"/>
</dbReference>
<evidence type="ECO:0000259" key="6">
    <source>
        <dbReference type="PROSITE" id="PS50229"/>
    </source>
</evidence>
<feature type="domain" description="DH" evidence="4">
    <location>
        <begin position="1605"/>
        <end position="1812"/>
    </location>
</feature>
<dbReference type="PROSITE" id="PS50010">
    <property type="entry name" value="DH_2"/>
    <property type="match status" value="1"/>
</dbReference>
<gene>
    <name evidence="7" type="primary">TIAM1_1</name>
    <name evidence="7" type="ORF">DERP_003162</name>
</gene>
<feature type="region of interest" description="Disordered" evidence="2">
    <location>
        <begin position="240"/>
        <end position="300"/>
    </location>
</feature>
<dbReference type="SMART" id="SM00461">
    <property type="entry name" value="WH1"/>
    <property type="match status" value="1"/>
</dbReference>